<organism evidence="1 2">
    <name type="scientific">Iningainema tapete BLCC-T55</name>
    <dbReference type="NCBI Taxonomy" id="2748662"/>
    <lineage>
        <taxon>Bacteria</taxon>
        <taxon>Bacillati</taxon>
        <taxon>Cyanobacteriota</taxon>
        <taxon>Cyanophyceae</taxon>
        <taxon>Nostocales</taxon>
        <taxon>Scytonemataceae</taxon>
        <taxon>Iningainema tapete</taxon>
    </lineage>
</organism>
<name>A0A8J6XKG5_9CYAN</name>
<dbReference type="Proteomes" id="UP000629098">
    <property type="component" value="Unassembled WGS sequence"/>
</dbReference>
<evidence type="ECO:0000313" key="2">
    <source>
        <dbReference type="Proteomes" id="UP000629098"/>
    </source>
</evidence>
<proteinExistence type="predicted"/>
<sequence>MKTLSEEQKHKLDLRIKAELKIKECTAGDIIAAISDVKSYHIISALERLNWREEITYRARIPDYIKVYSLRNPASVRWSYFDL</sequence>
<accession>A0A8J6XKG5</accession>
<protein>
    <submittedName>
        <fullName evidence="1">Uncharacterized protein</fullName>
    </submittedName>
</protein>
<dbReference type="RefSeq" id="WP_190826346.1">
    <property type="nucleotide sequence ID" value="NZ_CAWPPI010000034.1"/>
</dbReference>
<evidence type="ECO:0000313" key="1">
    <source>
        <dbReference type="EMBL" id="MBD2772057.1"/>
    </source>
</evidence>
<gene>
    <name evidence="1" type="ORF">ICL16_08130</name>
</gene>
<reference evidence="1" key="1">
    <citation type="submission" date="2020-09" db="EMBL/GenBank/DDBJ databases">
        <title>Iningainema tapete sp. nov. (Scytonemataceae, Cyanobacteria) from greenhouses in central Florida (USA) produces two types of nodularin with biosynthetic potential for microcystin-LR and anabaenopeptins.</title>
        <authorList>
            <person name="Berthold D.E."/>
            <person name="Lefler F.W."/>
            <person name="Huang I.-S."/>
            <person name="Abdulla H."/>
            <person name="Zimba P.V."/>
            <person name="Laughinghouse H.D. IV."/>
        </authorList>
    </citation>
    <scope>NUCLEOTIDE SEQUENCE</scope>
    <source>
        <strain evidence="1">BLCCT55</strain>
    </source>
</reference>
<dbReference type="EMBL" id="JACXAE010000034">
    <property type="protein sequence ID" value="MBD2772057.1"/>
    <property type="molecule type" value="Genomic_DNA"/>
</dbReference>
<keyword evidence="2" id="KW-1185">Reference proteome</keyword>
<dbReference type="AlphaFoldDB" id="A0A8J6XKG5"/>
<comment type="caution">
    <text evidence="1">The sequence shown here is derived from an EMBL/GenBank/DDBJ whole genome shotgun (WGS) entry which is preliminary data.</text>
</comment>